<dbReference type="SUPFAM" id="SSF51338">
    <property type="entry name" value="Composite domain of metallo-dependent hydrolases"/>
    <property type="match status" value="1"/>
</dbReference>
<evidence type="ECO:0000256" key="6">
    <source>
        <dbReference type="ARBA" id="ARBA00047720"/>
    </source>
</evidence>
<dbReference type="Gene3D" id="3.20.20.140">
    <property type="entry name" value="Metal-dependent hydrolases"/>
    <property type="match status" value="1"/>
</dbReference>
<evidence type="ECO:0000313" key="11">
    <source>
        <dbReference type="EMBL" id="RHW41578.1"/>
    </source>
</evidence>
<evidence type="ECO:0000256" key="2">
    <source>
        <dbReference type="ARBA" id="ARBA00006773"/>
    </source>
</evidence>
<feature type="domain" description="Adenine deaminase C-terminal" evidence="10">
    <location>
        <begin position="405"/>
        <end position="572"/>
    </location>
</feature>
<comment type="cofactor">
    <cofactor evidence="1 8">
        <name>Mn(2+)</name>
        <dbReference type="ChEBI" id="CHEBI:29035"/>
    </cofactor>
</comment>
<keyword evidence="4 8" id="KW-0378">Hydrolase</keyword>
<dbReference type="NCBIfam" id="TIGR01178">
    <property type="entry name" value="ade"/>
    <property type="match status" value="1"/>
</dbReference>
<evidence type="ECO:0000256" key="3">
    <source>
        <dbReference type="ARBA" id="ARBA00012782"/>
    </source>
</evidence>
<evidence type="ECO:0000256" key="1">
    <source>
        <dbReference type="ARBA" id="ARBA00001936"/>
    </source>
</evidence>
<name>A0A417YWB2_9BACI</name>
<comment type="similarity">
    <text evidence="2 8">Belongs to the metallo-dependent hydrolases superfamily. Adenine deaminase family.</text>
</comment>
<dbReference type="Pfam" id="PF01979">
    <property type="entry name" value="Amidohydro_1"/>
    <property type="match status" value="1"/>
</dbReference>
<dbReference type="EMBL" id="QWEG01000004">
    <property type="protein sequence ID" value="RHW41578.1"/>
    <property type="molecule type" value="Genomic_DNA"/>
</dbReference>
<dbReference type="FunFam" id="3.20.20.140:FF:000016">
    <property type="entry name" value="Adenine deaminase"/>
    <property type="match status" value="1"/>
</dbReference>
<keyword evidence="12" id="KW-1185">Reference proteome</keyword>
<evidence type="ECO:0000259" key="10">
    <source>
        <dbReference type="Pfam" id="PF13382"/>
    </source>
</evidence>
<dbReference type="HAMAP" id="MF_01518">
    <property type="entry name" value="Adenine_deamin"/>
    <property type="match status" value="1"/>
</dbReference>
<dbReference type="EC" id="3.5.4.2" evidence="3 8"/>
<dbReference type="AlphaFoldDB" id="A0A417YWB2"/>
<dbReference type="CDD" id="cd01295">
    <property type="entry name" value="AdeC"/>
    <property type="match status" value="1"/>
</dbReference>
<sequence>MNLNKMKREIAAAGKHSPAELVIKNAKIIDVFNQETIEADVAIESGVIVGIGQYEGKTEIDANGRYMAPGFIDGHVHIESAMVIPSEFAKVVLPHGVTTIIADPHEIANVSGLEGIHYMLDSSDDLPLQVYFMLPSCVPATPFENAGASLLAEDLAPLFSHPRVLGLGEVMDYPSVFEGADPMLEKLLIAENACKKIDGHAAGVDSVGINVYMTAGIRTDHECVTAKEVKERLQRGMYVMLREGSAARDLSNLLEAVTEKNARRCLFVTDDKHLDDIIAEGSIDHNIRLAISKGFDPILAIQMGTLNTAECFGLKNKGAIAPGFDADFILLNNLEKLEIDQVFVSGVLIAEKGKYLLEDMPDGQVLPPEKLLESVKFHRPSVDNLTIWLGDQTRANVIEVIPNSIVTNHIIETVSANNGKFVPSAEDDLLKMLVLERHKMTGNIGLGIVKGFRLASGAIASTVAHDSHNLVAVGTNDDDLLTAIDVISEMGGGLAVVQDGDILASLPLKISGLMANMDYKDVNAKLESLNHALTKIGFAGNFNPFLTLSFLALPVIPEIKVTDLGLFDVKLFKHIDVGVK</sequence>
<dbReference type="InterPro" id="IPR032466">
    <property type="entry name" value="Metal_Hydrolase"/>
</dbReference>
<organism evidence="11 12">
    <name type="scientific">Neobacillus notoginsengisoli</name>
    <dbReference type="NCBI Taxonomy" id="1578198"/>
    <lineage>
        <taxon>Bacteria</taxon>
        <taxon>Bacillati</taxon>
        <taxon>Bacillota</taxon>
        <taxon>Bacilli</taxon>
        <taxon>Bacillales</taxon>
        <taxon>Bacillaceae</taxon>
        <taxon>Neobacillus</taxon>
    </lineage>
</organism>
<dbReference type="Gene3D" id="2.30.40.10">
    <property type="entry name" value="Urease, subunit C, domain 1"/>
    <property type="match status" value="1"/>
</dbReference>
<dbReference type="PANTHER" id="PTHR11113">
    <property type="entry name" value="N-ACETYLGLUCOSAMINE-6-PHOSPHATE DEACETYLASE"/>
    <property type="match status" value="1"/>
</dbReference>
<proteinExistence type="inferred from homology"/>
<evidence type="ECO:0000259" key="9">
    <source>
        <dbReference type="Pfam" id="PF01979"/>
    </source>
</evidence>
<comment type="catalytic activity">
    <reaction evidence="6 8">
        <text>adenine + H2O + H(+) = hypoxanthine + NH4(+)</text>
        <dbReference type="Rhea" id="RHEA:23688"/>
        <dbReference type="ChEBI" id="CHEBI:15377"/>
        <dbReference type="ChEBI" id="CHEBI:15378"/>
        <dbReference type="ChEBI" id="CHEBI:16708"/>
        <dbReference type="ChEBI" id="CHEBI:17368"/>
        <dbReference type="ChEBI" id="CHEBI:28938"/>
        <dbReference type="EC" id="3.5.4.2"/>
    </reaction>
</comment>
<gene>
    <name evidence="8 11" type="primary">ade</name>
    <name evidence="11" type="ORF">D1B31_07630</name>
</gene>
<protein>
    <recommendedName>
        <fullName evidence="7 8">Adenine deaminase</fullName>
        <shortName evidence="8">Adenase</shortName>
        <shortName evidence="8">Adenine aminase</shortName>
        <ecNumber evidence="3 8">3.5.4.2</ecNumber>
    </recommendedName>
</protein>
<dbReference type="PANTHER" id="PTHR11113:SF2">
    <property type="entry name" value="ADENINE DEAMINASE"/>
    <property type="match status" value="1"/>
</dbReference>
<dbReference type="SUPFAM" id="SSF51556">
    <property type="entry name" value="Metallo-dependent hydrolases"/>
    <property type="match status" value="1"/>
</dbReference>
<dbReference type="GO" id="GO:0006146">
    <property type="term" value="P:adenine catabolic process"/>
    <property type="evidence" value="ECO:0007669"/>
    <property type="project" value="InterPro"/>
</dbReference>
<dbReference type="InterPro" id="IPR006679">
    <property type="entry name" value="Adenine_deam"/>
</dbReference>
<dbReference type="OrthoDB" id="9775607at2"/>
<dbReference type="Proteomes" id="UP000284416">
    <property type="component" value="Unassembled WGS sequence"/>
</dbReference>
<evidence type="ECO:0000313" key="12">
    <source>
        <dbReference type="Proteomes" id="UP000284416"/>
    </source>
</evidence>
<evidence type="ECO:0000256" key="7">
    <source>
        <dbReference type="ARBA" id="ARBA00069718"/>
    </source>
</evidence>
<dbReference type="RefSeq" id="WP_118920161.1">
    <property type="nucleotide sequence ID" value="NZ_QWEG01000004.1"/>
</dbReference>
<dbReference type="InterPro" id="IPR006680">
    <property type="entry name" value="Amidohydro-rel"/>
</dbReference>
<evidence type="ECO:0000256" key="4">
    <source>
        <dbReference type="ARBA" id="ARBA00022801"/>
    </source>
</evidence>
<dbReference type="InterPro" id="IPR011059">
    <property type="entry name" value="Metal-dep_hydrolase_composite"/>
</dbReference>
<evidence type="ECO:0000256" key="8">
    <source>
        <dbReference type="HAMAP-Rule" id="MF_01518"/>
    </source>
</evidence>
<evidence type="ECO:0000256" key="5">
    <source>
        <dbReference type="ARBA" id="ARBA00023211"/>
    </source>
</evidence>
<dbReference type="GO" id="GO:0000034">
    <property type="term" value="F:adenine deaminase activity"/>
    <property type="evidence" value="ECO:0007669"/>
    <property type="project" value="UniProtKB-UniRule"/>
</dbReference>
<feature type="domain" description="Amidohydrolase-related" evidence="9">
    <location>
        <begin position="67"/>
        <end position="348"/>
    </location>
</feature>
<reference evidence="11 12" key="1">
    <citation type="journal article" date="2017" name="Int. J. Syst. Evol. Microbiol.">
        <title>Bacillus notoginsengisoli sp. nov., a novel bacterium isolated from the rhizosphere of Panax notoginseng.</title>
        <authorList>
            <person name="Zhang M.Y."/>
            <person name="Cheng J."/>
            <person name="Cai Y."/>
            <person name="Zhang T.Y."/>
            <person name="Wu Y.Y."/>
            <person name="Manikprabhu D."/>
            <person name="Li W.J."/>
            <person name="Zhang Y.X."/>
        </authorList>
    </citation>
    <scope>NUCLEOTIDE SEQUENCE [LARGE SCALE GENOMIC DNA]</scope>
    <source>
        <strain evidence="11 12">JCM 30743</strain>
    </source>
</reference>
<dbReference type="InterPro" id="IPR026912">
    <property type="entry name" value="Adenine_deam_C"/>
</dbReference>
<accession>A0A417YWB2</accession>
<keyword evidence="5 8" id="KW-0464">Manganese</keyword>
<dbReference type="Pfam" id="PF13382">
    <property type="entry name" value="Adenine_deam_C"/>
    <property type="match status" value="1"/>
</dbReference>
<comment type="caution">
    <text evidence="11">The sequence shown here is derived from an EMBL/GenBank/DDBJ whole genome shotgun (WGS) entry which is preliminary data.</text>
</comment>